<dbReference type="InterPro" id="IPR027417">
    <property type="entry name" value="P-loop_NTPase"/>
</dbReference>
<accession>A0ABT1RZ71</accession>
<dbReference type="Pfam" id="PF22042">
    <property type="entry name" value="EF-G_D2"/>
    <property type="match status" value="1"/>
</dbReference>
<dbReference type="SUPFAM" id="SSF50447">
    <property type="entry name" value="Translation proteins"/>
    <property type="match status" value="1"/>
</dbReference>
<dbReference type="SMART" id="SM00889">
    <property type="entry name" value="EFG_IV"/>
    <property type="match status" value="1"/>
</dbReference>
<evidence type="ECO:0000313" key="6">
    <source>
        <dbReference type="Proteomes" id="UP001524473"/>
    </source>
</evidence>
<dbReference type="Gene3D" id="3.30.230.10">
    <property type="match status" value="1"/>
</dbReference>
<dbReference type="InterPro" id="IPR020568">
    <property type="entry name" value="Ribosomal_Su5_D2-typ_SF"/>
</dbReference>
<proteinExistence type="predicted"/>
<name>A0ABT1RZ71_9FIRM</name>
<dbReference type="PRINTS" id="PR00315">
    <property type="entry name" value="ELONGATNFCT"/>
</dbReference>
<dbReference type="Pfam" id="PF03764">
    <property type="entry name" value="EFG_IV"/>
    <property type="match status" value="1"/>
</dbReference>
<dbReference type="InterPro" id="IPR041095">
    <property type="entry name" value="EFG_II"/>
</dbReference>
<dbReference type="EMBL" id="JANFZH010000016">
    <property type="protein sequence ID" value="MCQ4839944.1"/>
    <property type="molecule type" value="Genomic_DNA"/>
</dbReference>
<dbReference type="Gene3D" id="3.30.70.240">
    <property type="match status" value="1"/>
</dbReference>
<comment type="caution">
    <text evidence="5">The sequence shown here is derived from an EMBL/GenBank/DDBJ whole genome shotgun (WGS) entry which is preliminary data.</text>
</comment>
<dbReference type="Pfam" id="PF00679">
    <property type="entry name" value="EFG_C"/>
    <property type="match status" value="1"/>
</dbReference>
<dbReference type="SUPFAM" id="SSF54211">
    <property type="entry name" value="Ribosomal protein S5 domain 2-like"/>
    <property type="match status" value="1"/>
</dbReference>
<evidence type="ECO:0000313" key="5">
    <source>
        <dbReference type="EMBL" id="MCQ4839944.1"/>
    </source>
</evidence>
<dbReference type="SMART" id="SM00838">
    <property type="entry name" value="EFG_C"/>
    <property type="match status" value="1"/>
</dbReference>
<keyword evidence="6" id="KW-1185">Reference proteome</keyword>
<keyword evidence="2" id="KW-0648">Protein biosynthesis</keyword>
<dbReference type="InterPro" id="IPR009000">
    <property type="entry name" value="Transl_B-barrel_sf"/>
</dbReference>
<dbReference type="InterPro" id="IPR005517">
    <property type="entry name" value="Transl_elong_EFG/EF2_IV"/>
</dbReference>
<organism evidence="5 6">
    <name type="scientific">Neglectibacter timonensis</name>
    <dbReference type="NCBI Taxonomy" id="1776382"/>
    <lineage>
        <taxon>Bacteria</taxon>
        <taxon>Bacillati</taxon>
        <taxon>Bacillota</taxon>
        <taxon>Clostridia</taxon>
        <taxon>Eubacteriales</taxon>
        <taxon>Oscillospiraceae</taxon>
        <taxon>Neglectibacter</taxon>
    </lineage>
</organism>
<dbReference type="PROSITE" id="PS51722">
    <property type="entry name" value="G_TR_2"/>
    <property type="match status" value="1"/>
</dbReference>
<dbReference type="Gene3D" id="3.40.50.300">
    <property type="entry name" value="P-loop containing nucleotide triphosphate hydrolases"/>
    <property type="match status" value="1"/>
</dbReference>
<feature type="domain" description="Tr-type G" evidence="4">
    <location>
        <begin position="7"/>
        <end position="254"/>
    </location>
</feature>
<dbReference type="PANTHER" id="PTHR43261:SF1">
    <property type="entry name" value="RIBOSOME-RELEASING FACTOR 2, MITOCHONDRIAL"/>
    <property type="match status" value="1"/>
</dbReference>
<reference evidence="5 6" key="1">
    <citation type="submission" date="2022-06" db="EMBL/GenBank/DDBJ databases">
        <title>Isolation of gut microbiota from human fecal samples.</title>
        <authorList>
            <person name="Pamer E.G."/>
            <person name="Barat B."/>
            <person name="Waligurski E."/>
            <person name="Medina S."/>
            <person name="Paddock L."/>
            <person name="Mostad J."/>
        </authorList>
    </citation>
    <scope>NUCLEOTIDE SEQUENCE [LARGE SCALE GENOMIC DNA]</scope>
    <source>
        <strain evidence="5 6">DFI.9.73</strain>
    </source>
</reference>
<dbReference type="Proteomes" id="UP001524473">
    <property type="component" value="Unassembled WGS sequence"/>
</dbReference>
<dbReference type="InterPro" id="IPR000795">
    <property type="entry name" value="T_Tr_GTP-bd_dom"/>
</dbReference>
<protein>
    <submittedName>
        <fullName evidence="5">TetM/TetW/TetO/TetS family tetracycline resistance ribosomal protection protein</fullName>
    </submittedName>
</protein>
<dbReference type="InterPro" id="IPR053905">
    <property type="entry name" value="EF-G-like_DII"/>
</dbReference>
<dbReference type="Pfam" id="PF14492">
    <property type="entry name" value="EFG_III"/>
    <property type="match status" value="1"/>
</dbReference>
<dbReference type="SUPFAM" id="SSF52540">
    <property type="entry name" value="P-loop containing nucleoside triphosphate hydrolases"/>
    <property type="match status" value="1"/>
</dbReference>
<dbReference type="InterPro" id="IPR014721">
    <property type="entry name" value="Ribsml_uS5_D2-typ_fold_subgr"/>
</dbReference>
<dbReference type="PANTHER" id="PTHR43261">
    <property type="entry name" value="TRANSLATION ELONGATION FACTOR G-RELATED"/>
    <property type="match status" value="1"/>
</dbReference>
<sequence>METPVQRKKLNLGIVAHADAGKTTLTEQILYLAGAVRAAGSVDDGTASTDTLAVERERGISVRTACASVFWKGVKLNLIDAPGHSDFLSEVERSLSVLDAAVLVISSVEGIQPQTRQLAESLKNAGLPCLLFFNKCDRAGSRSAAVLQEAEKLFGKPVLPLNAVLEEGTERCAVQPLSLTEGERLERSVLACAEEPLLELLLTSEEEAARALPEALGRAVGEARVLPALFGASKYGTGVGELLDAAAEYLQEAEAPGGEFCARVYKVEHDPIMGKAAYVRLFSGSLRNRQAVRCAGETEEKVTRIRCVSGKRLEDAEQVEANDIAVLYGLSSVRSGDVLGTAPEGLREYRLCEPLMLAKAEPENPEQQRKLVEALQLLCEEDPSLQLEWNREKQEAWIRVTGRIQLEVLEGLLMERWGLRVSFGKPSVIYRETPRKCAEGFEAYLAPKPCWAVVKFMLEPLPRGSGVQYESKVSPGRLPYRYQAHVETALFRALSQGLHGWEVTDMKVTLTDGESHHVHTHPLDFFVATPMALMDGLRAAGTKLLEPIVRLQLDAPEEYLGKTISLLTAHRGVFESPELRDGYFCLTALVPAAETFDFPVEFAVATAGKGSCGSRFSHYEDCPEGMGEERERLGPDPLDRPRFILAARSALTQGD</sequence>
<evidence type="ECO:0000256" key="1">
    <source>
        <dbReference type="ARBA" id="ARBA00022741"/>
    </source>
</evidence>
<dbReference type="Pfam" id="PF00009">
    <property type="entry name" value="GTP_EFTU"/>
    <property type="match status" value="1"/>
</dbReference>
<dbReference type="Gene3D" id="2.40.30.10">
    <property type="entry name" value="Translation factors"/>
    <property type="match status" value="1"/>
</dbReference>
<dbReference type="NCBIfam" id="TIGR00231">
    <property type="entry name" value="small_GTP"/>
    <property type="match status" value="1"/>
</dbReference>
<dbReference type="PRINTS" id="PR01037">
    <property type="entry name" value="TCRTETOQM"/>
</dbReference>
<dbReference type="RefSeq" id="WP_256191797.1">
    <property type="nucleotide sequence ID" value="NZ_CAJKKG010000005.1"/>
</dbReference>
<evidence type="ECO:0000256" key="3">
    <source>
        <dbReference type="ARBA" id="ARBA00023134"/>
    </source>
</evidence>
<dbReference type="InterPro" id="IPR035647">
    <property type="entry name" value="EFG_III/V"/>
</dbReference>
<dbReference type="InterPro" id="IPR000640">
    <property type="entry name" value="EFG_V-like"/>
</dbReference>
<dbReference type="PROSITE" id="PS00301">
    <property type="entry name" value="G_TR_1"/>
    <property type="match status" value="1"/>
</dbReference>
<dbReference type="CDD" id="cd01514">
    <property type="entry name" value="Elongation_Factor_C"/>
    <property type="match status" value="1"/>
</dbReference>
<gene>
    <name evidence="5" type="ORF">NE695_08445</name>
</gene>
<dbReference type="SUPFAM" id="SSF54980">
    <property type="entry name" value="EF-G C-terminal domain-like"/>
    <property type="match status" value="2"/>
</dbReference>
<keyword evidence="3" id="KW-0342">GTP-binding</keyword>
<evidence type="ECO:0000256" key="2">
    <source>
        <dbReference type="ARBA" id="ARBA00022917"/>
    </source>
</evidence>
<dbReference type="InterPro" id="IPR005225">
    <property type="entry name" value="Small_GTP-bd"/>
</dbReference>
<evidence type="ECO:0000259" key="4">
    <source>
        <dbReference type="PROSITE" id="PS51722"/>
    </source>
</evidence>
<keyword evidence="1" id="KW-0547">Nucleotide-binding</keyword>
<dbReference type="Gene3D" id="3.30.70.870">
    <property type="entry name" value="Elongation Factor G (Translational Gtpase), domain 3"/>
    <property type="match status" value="1"/>
</dbReference>
<dbReference type="InterPro" id="IPR031157">
    <property type="entry name" value="G_TR_CS"/>
</dbReference>